<reference evidence="1 2" key="1">
    <citation type="submission" date="2016-08" db="EMBL/GenBank/DDBJ databases">
        <title>Complete Genome Sequence Of The Indigo Reducing Clostridium isatidis DSM15098.</title>
        <authorList>
            <person name="Little G.T."/>
            <person name="Minton N.P."/>
        </authorList>
    </citation>
    <scope>NUCLEOTIDE SEQUENCE [LARGE SCALE GENOMIC DNA]</scope>
    <source>
        <strain evidence="1 2">DSM 15098</strain>
    </source>
</reference>
<protein>
    <recommendedName>
        <fullName evidence="3">GIY-YIG domain-containing protein</fullName>
    </recommendedName>
</protein>
<dbReference type="KEGG" id="cia:BEN51_10945"/>
<dbReference type="SUPFAM" id="SSF82771">
    <property type="entry name" value="GIY-YIG endonuclease"/>
    <property type="match status" value="1"/>
</dbReference>
<evidence type="ECO:0008006" key="3">
    <source>
        <dbReference type="Google" id="ProtNLM"/>
    </source>
</evidence>
<evidence type="ECO:0000313" key="2">
    <source>
        <dbReference type="Proteomes" id="UP000264883"/>
    </source>
</evidence>
<evidence type="ECO:0000313" key="1">
    <source>
        <dbReference type="EMBL" id="ASW43981.1"/>
    </source>
</evidence>
<dbReference type="AlphaFoldDB" id="A0A343JEM3"/>
<dbReference type="InterPro" id="IPR035901">
    <property type="entry name" value="GIY-YIG_endonuc_sf"/>
</dbReference>
<dbReference type="EMBL" id="CP016786">
    <property type="protein sequence ID" value="ASW43981.1"/>
    <property type="molecule type" value="Genomic_DNA"/>
</dbReference>
<name>A0A343JEM3_9CLOT</name>
<gene>
    <name evidence="1" type="ORF">BEN51_10945</name>
</gene>
<proteinExistence type="predicted"/>
<dbReference type="RefSeq" id="WP_119866108.1">
    <property type="nucleotide sequence ID" value="NZ_CP016786.1"/>
</dbReference>
<organism evidence="1 2">
    <name type="scientific">Clostridium isatidis</name>
    <dbReference type="NCBI Taxonomy" id="182773"/>
    <lineage>
        <taxon>Bacteria</taxon>
        <taxon>Bacillati</taxon>
        <taxon>Bacillota</taxon>
        <taxon>Clostridia</taxon>
        <taxon>Eubacteriales</taxon>
        <taxon>Clostridiaceae</taxon>
        <taxon>Clostridium</taxon>
    </lineage>
</organism>
<sequence length="110" mass="12716">MFNKIIDKIKGAGVLSLSLEEASKKASTSMGCYKLYLDGVKYVGRAENGLRKEFDRLYNLKGRTLAEKEIKANRDKISVSFVILPTKEKCREIEMKWINQLKPEWNKLKM</sequence>
<dbReference type="Proteomes" id="UP000264883">
    <property type="component" value="Chromosome"/>
</dbReference>
<dbReference type="OrthoDB" id="2068091at2"/>
<accession>A0A343JEM3</accession>
<keyword evidence="2" id="KW-1185">Reference proteome</keyword>